<keyword evidence="6" id="KW-0238">DNA-binding</keyword>
<dbReference type="InterPro" id="IPR046947">
    <property type="entry name" value="LytR-like"/>
</dbReference>
<dbReference type="Pfam" id="PF04397">
    <property type="entry name" value="LytTR"/>
    <property type="match status" value="1"/>
</dbReference>
<dbReference type="SMART" id="SM00850">
    <property type="entry name" value="LytTR"/>
    <property type="match status" value="1"/>
</dbReference>
<proteinExistence type="predicted"/>
<dbReference type="PANTHER" id="PTHR37299:SF4">
    <property type="entry name" value="TRANSCRIPTIONAL REGULATOR"/>
    <property type="match status" value="1"/>
</dbReference>
<feature type="domain" description="Response regulatory" evidence="4">
    <location>
        <begin position="3"/>
        <end position="119"/>
    </location>
</feature>
<dbReference type="Gene3D" id="3.40.50.2300">
    <property type="match status" value="1"/>
</dbReference>
<dbReference type="GO" id="GO:0003677">
    <property type="term" value="F:DNA binding"/>
    <property type="evidence" value="ECO:0007669"/>
    <property type="project" value="UniProtKB-KW"/>
</dbReference>
<name>A0A9D2NM58_9FIRM</name>
<dbReference type="SUPFAM" id="SSF52172">
    <property type="entry name" value="CheY-like"/>
    <property type="match status" value="1"/>
</dbReference>
<dbReference type="PANTHER" id="PTHR37299">
    <property type="entry name" value="TRANSCRIPTIONAL REGULATOR-RELATED"/>
    <property type="match status" value="1"/>
</dbReference>
<accession>A0A9D2NM58</accession>
<dbReference type="AlphaFoldDB" id="A0A9D2NM58"/>
<evidence type="ECO:0000259" key="5">
    <source>
        <dbReference type="PROSITE" id="PS50930"/>
    </source>
</evidence>
<reference evidence="6" key="1">
    <citation type="journal article" date="2021" name="PeerJ">
        <title>Extensive microbial diversity within the chicken gut microbiome revealed by metagenomics and culture.</title>
        <authorList>
            <person name="Gilroy R."/>
            <person name="Ravi A."/>
            <person name="Getino M."/>
            <person name="Pursley I."/>
            <person name="Horton D.L."/>
            <person name="Alikhan N.F."/>
            <person name="Baker D."/>
            <person name="Gharbi K."/>
            <person name="Hall N."/>
            <person name="Watson M."/>
            <person name="Adriaenssens E.M."/>
            <person name="Foster-Nyarko E."/>
            <person name="Jarju S."/>
            <person name="Secka A."/>
            <person name="Antonio M."/>
            <person name="Oren A."/>
            <person name="Chaudhuri R.R."/>
            <person name="La Ragione R."/>
            <person name="Hildebrand F."/>
            <person name="Pallen M.J."/>
        </authorList>
    </citation>
    <scope>NUCLEOTIDE SEQUENCE</scope>
    <source>
        <strain evidence="6">ChiW19-954</strain>
    </source>
</reference>
<feature type="modified residue" description="4-aspartylphosphate" evidence="3">
    <location>
        <position position="56"/>
    </location>
</feature>
<dbReference type="InterPro" id="IPR007492">
    <property type="entry name" value="LytTR_DNA-bd_dom"/>
</dbReference>
<evidence type="ECO:0000256" key="3">
    <source>
        <dbReference type="PROSITE-ProRule" id="PRU00169"/>
    </source>
</evidence>
<dbReference type="EMBL" id="DWWO01000056">
    <property type="protein sequence ID" value="HJC33833.1"/>
    <property type="molecule type" value="Genomic_DNA"/>
</dbReference>
<gene>
    <name evidence="6" type="ORF">H9758_04480</name>
</gene>
<organism evidence="6 7">
    <name type="scientific">Candidatus Mediterraneibacter faecipullorum</name>
    <dbReference type="NCBI Taxonomy" id="2838670"/>
    <lineage>
        <taxon>Bacteria</taxon>
        <taxon>Bacillati</taxon>
        <taxon>Bacillota</taxon>
        <taxon>Clostridia</taxon>
        <taxon>Lachnospirales</taxon>
        <taxon>Lachnospiraceae</taxon>
        <taxon>Mediterraneibacter</taxon>
    </lineage>
</organism>
<dbReference type="InterPro" id="IPR001789">
    <property type="entry name" value="Sig_transdc_resp-reg_receiver"/>
</dbReference>
<comment type="caution">
    <text evidence="6">The sequence shown here is derived from an EMBL/GenBank/DDBJ whole genome shotgun (WGS) entry which is preliminary data.</text>
</comment>
<evidence type="ECO:0000313" key="7">
    <source>
        <dbReference type="Proteomes" id="UP000823890"/>
    </source>
</evidence>
<dbReference type="PROSITE" id="PS50930">
    <property type="entry name" value="HTH_LYTTR"/>
    <property type="match status" value="1"/>
</dbReference>
<sequence length="236" mass="27992">MLSVAICEDNVPVQSQLENYIHELYSSCPVEVFSSGEELLSGLEGKERGFSIYLMDISLPGISGIETAISIRTRDPYALILYITDYREYVYQVFETLPYRFILKPVDKSVFQKALSDAMNYCTDRNKMFLFHIDRTQYQIPLQEIVYFESHLRRITLHTQKESYTFYGRLQDLTARLNHMFFVRTHTSYIVNMDYIRVVRETETELQNGEHIPVSRKYRASVRAEHLKYMKWRTMQ</sequence>
<dbReference type="SMART" id="SM00448">
    <property type="entry name" value="REC"/>
    <property type="match status" value="1"/>
</dbReference>
<evidence type="ECO:0000256" key="2">
    <source>
        <dbReference type="ARBA" id="ARBA00024867"/>
    </source>
</evidence>
<keyword evidence="3" id="KW-0597">Phosphoprotein</keyword>
<dbReference type="Proteomes" id="UP000823890">
    <property type="component" value="Unassembled WGS sequence"/>
</dbReference>
<reference evidence="6" key="2">
    <citation type="submission" date="2021-04" db="EMBL/GenBank/DDBJ databases">
        <authorList>
            <person name="Gilroy R."/>
        </authorList>
    </citation>
    <scope>NUCLEOTIDE SEQUENCE</scope>
    <source>
        <strain evidence="6">ChiW19-954</strain>
    </source>
</reference>
<evidence type="ECO:0000259" key="4">
    <source>
        <dbReference type="PROSITE" id="PS50110"/>
    </source>
</evidence>
<feature type="domain" description="HTH LytTR-type" evidence="5">
    <location>
        <begin position="129"/>
        <end position="228"/>
    </location>
</feature>
<evidence type="ECO:0000256" key="1">
    <source>
        <dbReference type="ARBA" id="ARBA00018672"/>
    </source>
</evidence>
<comment type="function">
    <text evidence="2">May play the central regulatory role in sporulation. It may be an element of the effector pathway responsible for the activation of sporulation genes in response to nutritional stress. Spo0A may act in concert with spo0H (a sigma factor) to control the expression of some genes that are critical to the sporulation process.</text>
</comment>
<dbReference type="GO" id="GO:0000156">
    <property type="term" value="F:phosphorelay response regulator activity"/>
    <property type="evidence" value="ECO:0007669"/>
    <property type="project" value="InterPro"/>
</dbReference>
<protein>
    <recommendedName>
        <fullName evidence="1">Stage 0 sporulation protein A homolog</fullName>
    </recommendedName>
</protein>
<dbReference type="PROSITE" id="PS50110">
    <property type="entry name" value="RESPONSE_REGULATORY"/>
    <property type="match status" value="1"/>
</dbReference>
<dbReference type="InterPro" id="IPR011006">
    <property type="entry name" value="CheY-like_superfamily"/>
</dbReference>
<dbReference type="Gene3D" id="2.40.50.1020">
    <property type="entry name" value="LytTr DNA-binding domain"/>
    <property type="match status" value="1"/>
</dbReference>
<dbReference type="Pfam" id="PF00072">
    <property type="entry name" value="Response_reg"/>
    <property type="match status" value="1"/>
</dbReference>
<evidence type="ECO:0000313" key="6">
    <source>
        <dbReference type="EMBL" id="HJC33833.1"/>
    </source>
</evidence>